<dbReference type="OrthoDB" id="1491441at2"/>
<dbReference type="Pfam" id="PF07274">
    <property type="entry name" value="DUF1440"/>
    <property type="match status" value="1"/>
</dbReference>
<reference evidence="1 2" key="1">
    <citation type="submission" date="2019-08" db="EMBL/GenBank/DDBJ databases">
        <title>Antarcticibacterium arcticum sp. nov., a bacterium isolated from marine sediment of the Canadian Beaufort Sea.</title>
        <authorList>
            <person name="Lee Y.M."/>
            <person name="Baek K."/>
            <person name="Lee D.-H."/>
            <person name="Shin S.C."/>
            <person name="Jin Y.K."/>
            <person name="Park Y."/>
        </authorList>
    </citation>
    <scope>NUCLEOTIDE SEQUENCE [LARGE SCALE GENOMIC DNA]</scope>
    <source>
        <strain evidence="1 2">PAMC 28998</strain>
    </source>
</reference>
<evidence type="ECO:0000313" key="2">
    <source>
        <dbReference type="Proteomes" id="UP000321954"/>
    </source>
</evidence>
<organism evidence="1 2">
    <name type="scientific">Antarcticibacterium arcticum</name>
    <dbReference type="NCBI Taxonomy" id="2585771"/>
    <lineage>
        <taxon>Bacteria</taxon>
        <taxon>Pseudomonadati</taxon>
        <taxon>Bacteroidota</taxon>
        <taxon>Flavobacteriia</taxon>
        <taxon>Flavobacteriales</taxon>
        <taxon>Flavobacteriaceae</taxon>
        <taxon>Antarcticibacterium</taxon>
    </lineage>
</organism>
<dbReference type="Proteomes" id="UP000321954">
    <property type="component" value="Chromosome"/>
</dbReference>
<keyword evidence="2" id="KW-1185">Reference proteome</keyword>
<sequence>MKLDKFFQNDSFASSTSRGLISGVIGGLAGTVVKSLVEEFLPVRKIEHKSAQIKIVDDLSTKITGSPISVENEGLAEQLVNIPIGASVGAAYGYGKKDKDDYNITDGIILGASTWFSTHETSLPLMGLEPKPTDVPLKMQFNELLAHVLFGITTEVVRSAVNEKLKKDRGVRIYSES</sequence>
<accession>A0A5B8YM49</accession>
<proteinExistence type="predicted"/>
<name>A0A5B8YM49_9FLAO</name>
<gene>
    <name evidence="1" type="ORF">FK178_11600</name>
</gene>
<dbReference type="AlphaFoldDB" id="A0A5B8YM49"/>
<dbReference type="RefSeq" id="WP_146835209.1">
    <property type="nucleotide sequence ID" value="NZ_CP042476.1"/>
</dbReference>
<evidence type="ECO:0000313" key="1">
    <source>
        <dbReference type="EMBL" id="QED38318.1"/>
    </source>
</evidence>
<protein>
    <submittedName>
        <fullName evidence="1">DUF1440 domain-containing protein</fullName>
    </submittedName>
</protein>
<dbReference type="InterPro" id="IPR009898">
    <property type="entry name" value="DUF1440"/>
</dbReference>
<dbReference type="KEGG" id="anp:FK178_11600"/>
<dbReference type="EMBL" id="CP042476">
    <property type="protein sequence ID" value="QED38318.1"/>
    <property type="molecule type" value="Genomic_DNA"/>
</dbReference>